<dbReference type="Pfam" id="PF01844">
    <property type="entry name" value="HNH"/>
    <property type="match status" value="1"/>
</dbReference>
<feature type="domain" description="HNH nuclease" evidence="2">
    <location>
        <begin position="176"/>
        <end position="229"/>
    </location>
</feature>
<reference evidence="3 4" key="1">
    <citation type="journal article" date="2020" name="J. Phycol.">
        <title>Comparative genome analysis reveals Cyanidiococcus gen. nov., a new extremophilic red algal genus sister to Cyanidioschyzon (Cyanidioschyzonaceae, Rhodophyta).</title>
        <authorList>
            <person name="Liu S.-L."/>
            <person name="Chiang Y.-R."/>
            <person name="Yoon H.S."/>
            <person name="Fu H.-Y."/>
        </authorList>
    </citation>
    <scope>NUCLEOTIDE SEQUENCE [LARGE SCALE GENOMIC DNA]</scope>
    <source>
        <strain evidence="3 4">THAL066</strain>
    </source>
</reference>
<dbReference type="GO" id="GO:0004519">
    <property type="term" value="F:endonuclease activity"/>
    <property type="evidence" value="ECO:0007669"/>
    <property type="project" value="InterPro"/>
</dbReference>
<dbReference type="AlphaFoldDB" id="A0A7J7INZ9"/>
<dbReference type="EMBL" id="VWRR01000004">
    <property type="protein sequence ID" value="KAF6004284.1"/>
    <property type="molecule type" value="Genomic_DNA"/>
</dbReference>
<dbReference type="OrthoDB" id="2127950at2759"/>
<evidence type="ECO:0000259" key="2">
    <source>
        <dbReference type="SMART" id="SM00507"/>
    </source>
</evidence>
<dbReference type="InterPro" id="IPR052892">
    <property type="entry name" value="NA-targeting_endonuclease"/>
</dbReference>
<dbReference type="CDD" id="cd00085">
    <property type="entry name" value="HNHc"/>
    <property type="match status" value="1"/>
</dbReference>
<feature type="compositionally biased region" description="Polar residues" evidence="1">
    <location>
        <begin position="33"/>
        <end position="44"/>
    </location>
</feature>
<dbReference type="PANTHER" id="PTHR33877:SF2">
    <property type="entry name" value="OS07G0170200 PROTEIN"/>
    <property type="match status" value="1"/>
</dbReference>
<dbReference type="InterPro" id="IPR003615">
    <property type="entry name" value="HNH_nuc"/>
</dbReference>
<dbReference type="GO" id="GO:0003676">
    <property type="term" value="F:nucleic acid binding"/>
    <property type="evidence" value="ECO:0007669"/>
    <property type="project" value="InterPro"/>
</dbReference>
<feature type="region of interest" description="Disordered" evidence="1">
    <location>
        <begin position="33"/>
        <end position="56"/>
    </location>
</feature>
<evidence type="ECO:0000256" key="1">
    <source>
        <dbReference type="SAM" id="MobiDB-lite"/>
    </source>
</evidence>
<dbReference type="Gene3D" id="1.10.30.50">
    <property type="match status" value="1"/>
</dbReference>
<gene>
    <name evidence="3" type="ORF">F1559_004702</name>
</gene>
<dbReference type="Proteomes" id="UP000530660">
    <property type="component" value="Unassembled WGS sequence"/>
</dbReference>
<name>A0A7J7INZ9_9RHOD</name>
<proteinExistence type="predicted"/>
<evidence type="ECO:0000313" key="3">
    <source>
        <dbReference type="EMBL" id="KAF6004284.1"/>
    </source>
</evidence>
<sequence>MFIPTGGFVSHRAWRKPGARHCSIRRFTLSSRNENVNAGAQQPTRKPGPSKKRTSRVLVRVRRSVRTTRHHGTVLPPDAWLPVELTSGVLPSGDSKPFENEAHLPALVLNADYRPLSYLPLSLWSWQEAIKASLAGRVRVVAEYDKVIRAPSMSMRLPAVVSLKRFQQNTVSRAAFTRFNVFLRDSFQCQYCGVRGPVPDLTFDHVTPRSRGGKTSWRNVVTACAECNRRKGGRLLHEIQNMTLRRQPYAPLYCELQEVARKFPPRYLHQTWADYLFWDVPLERDE</sequence>
<dbReference type="GO" id="GO:0008270">
    <property type="term" value="F:zinc ion binding"/>
    <property type="evidence" value="ECO:0007669"/>
    <property type="project" value="InterPro"/>
</dbReference>
<keyword evidence="4" id="KW-1185">Reference proteome</keyword>
<dbReference type="SMART" id="SM00507">
    <property type="entry name" value="HNHc"/>
    <property type="match status" value="1"/>
</dbReference>
<dbReference type="InterPro" id="IPR002711">
    <property type="entry name" value="HNH"/>
</dbReference>
<organism evidence="3 4">
    <name type="scientific">Cyanidiococcus yangmingshanensis</name>
    <dbReference type="NCBI Taxonomy" id="2690220"/>
    <lineage>
        <taxon>Eukaryota</taxon>
        <taxon>Rhodophyta</taxon>
        <taxon>Bangiophyceae</taxon>
        <taxon>Cyanidiales</taxon>
        <taxon>Cyanidiaceae</taxon>
        <taxon>Cyanidiococcus</taxon>
    </lineage>
</organism>
<accession>A0A7J7INZ9</accession>
<protein>
    <recommendedName>
        <fullName evidence="2">HNH nuclease domain-containing protein</fullName>
    </recommendedName>
</protein>
<dbReference type="PANTHER" id="PTHR33877">
    <property type="entry name" value="SLL1193 PROTEIN"/>
    <property type="match status" value="1"/>
</dbReference>
<evidence type="ECO:0000313" key="4">
    <source>
        <dbReference type="Proteomes" id="UP000530660"/>
    </source>
</evidence>
<comment type="caution">
    <text evidence="3">The sequence shown here is derived from an EMBL/GenBank/DDBJ whole genome shotgun (WGS) entry which is preliminary data.</text>
</comment>